<accession>A0A3N0DWI7</accession>
<dbReference type="OrthoDB" id="3787729at2"/>
<dbReference type="Gene3D" id="3.90.1200.10">
    <property type="match status" value="1"/>
</dbReference>
<proteinExistence type="inferred from homology"/>
<comment type="pathway">
    <text evidence="1">Glycan biosynthesis; glycogen biosynthesis.</text>
</comment>
<dbReference type="Proteomes" id="UP000277094">
    <property type="component" value="Unassembled WGS sequence"/>
</dbReference>
<dbReference type="InterPro" id="IPR040999">
    <property type="entry name" value="Mak_N_cap"/>
</dbReference>
<comment type="subunit">
    <text evidence="3">Monomer.</text>
</comment>
<name>A0A3N0DWI7_9ACTN</name>
<dbReference type="EMBL" id="RJSG01000002">
    <property type="protein sequence ID" value="RNL79977.1"/>
    <property type="molecule type" value="Genomic_DNA"/>
</dbReference>
<dbReference type="GO" id="GO:0005978">
    <property type="term" value="P:glycogen biosynthetic process"/>
    <property type="evidence" value="ECO:0007669"/>
    <property type="project" value="UniProtKB-UniPathway"/>
</dbReference>
<sequence length="448" mass="49276">MTHPQREAFLANQRWFAGKGRDFAITEVRVVAQLDEHVRVELVEVRYAHGVPATETYQMPVSAYDEPQERLAHALVREGDGEWTYDAVHDKDAMAVFLAAFDESPDVKGVRFHRLPGHDLDTGTHSTLFGGEQSNSSLAFGEDSLLKFFRRLTSGTNPDIEIHEALTTAGNTHVAALYGYLAADDEDLQLAILQQFLRTASDGWDLALASARNLFTTVDLPADAASDEIRGGDFAAEAHRLGQTLASVHATLVEAFGSGEFDGPATARVMQERLAAATEVVPELADFALADRFTAIAELTGEVQRVHGDLHLGQTLRTSLGWKLVDFEGEPAKDLTERRRPDSPWRDVAGMIRSFDYAASAVARDLGGGDEATQIAYRAGEWTEHNTQAFLAGYTEERGHPLTPGEEILLAAYVADKAVYEVVYEARNRPGWRNIPLSALARLTEEDR</sequence>
<evidence type="ECO:0000256" key="2">
    <source>
        <dbReference type="ARBA" id="ARBA00006219"/>
    </source>
</evidence>
<evidence type="ECO:0000256" key="3">
    <source>
        <dbReference type="ARBA" id="ARBA00011245"/>
    </source>
</evidence>
<dbReference type="AlphaFoldDB" id="A0A3N0DWI7"/>
<evidence type="ECO:0000256" key="9">
    <source>
        <dbReference type="ARBA" id="ARBA00022777"/>
    </source>
</evidence>
<evidence type="ECO:0000256" key="10">
    <source>
        <dbReference type="ARBA" id="ARBA00022840"/>
    </source>
</evidence>
<reference evidence="16 17" key="1">
    <citation type="submission" date="2018-11" db="EMBL/GenBank/DDBJ databases">
        <authorList>
            <person name="Li F."/>
        </authorList>
    </citation>
    <scope>NUCLEOTIDE SEQUENCE [LARGE SCALE GENOMIC DNA]</scope>
    <source>
        <strain evidence="16 17">KIS18-7</strain>
    </source>
</reference>
<dbReference type="GO" id="GO:0016301">
    <property type="term" value="F:kinase activity"/>
    <property type="evidence" value="ECO:0007669"/>
    <property type="project" value="UniProtKB-KW"/>
</dbReference>
<keyword evidence="8" id="KW-0547">Nucleotide-binding</keyword>
<dbReference type="RefSeq" id="WP_123234480.1">
    <property type="nucleotide sequence ID" value="NZ_RJSG01000002.1"/>
</dbReference>
<evidence type="ECO:0000256" key="13">
    <source>
        <dbReference type="ARBA" id="ARBA00031251"/>
    </source>
</evidence>
<dbReference type="SUPFAM" id="SSF56112">
    <property type="entry name" value="Protein kinase-like (PK-like)"/>
    <property type="match status" value="1"/>
</dbReference>
<comment type="catalytic activity">
    <reaction evidence="14">
        <text>D-maltose + ATP = alpha-maltose 1-phosphate + ADP + H(+)</text>
        <dbReference type="Rhea" id="RHEA:31915"/>
        <dbReference type="ChEBI" id="CHEBI:15378"/>
        <dbReference type="ChEBI" id="CHEBI:17306"/>
        <dbReference type="ChEBI" id="CHEBI:30616"/>
        <dbReference type="ChEBI" id="CHEBI:63576"/>
        <dbReference type="ChEBI" id="CHEBI:456216"/>
        <dbReference type="EC" id="2.7.1.175"/>
    </reaction>
</comment>
<keyword evidence="7" id="KW-0808">Transferase</keyword>
<keyword evidence="12" id="KW-0119">Carbohydrate metabolism</keyword>
<comment type="similarity">
    <text evidence="2">Belongs to the aminoglycoside phosphotransferase family.</text>
</comment>
<evidence type="ECO:0000256" key="1">
    <source>
        <dbReference type="ARBA" id="ARBA00004964"/>
    </source>
</evidence>
<keyword evidence="17" id="KW-1185">Reference proteome</keyword>
<organism evidence="16 17">
    <name type="scientific">Nocardioides marmorisolisilvae</name>
    <dbReference type="NCBI Taxonomy" id="1542737"/>
    <lineage>
        <taxon>Bacteria</taxon>
        <taxon>Bacillati</taxon>
        <taxon>Actinomycetota</taxon>
        <taxon>Actinomycetes</taxon>
        <taxon>Propionibacteriales</taxon>
        <taxon>Nocardioidaceae</taxon>
        <taxon>Nocardioides</taxon>
    </lineage>
</organism>
<gene>
    <name evidence="16" type="ORF">EFL95_13715</name>
</gene>
<protein>
    <recommendedName>
        <fullName evidence="5">Maltokinase</fullName>
        <ecNumber evidence="4">2.7.1.175</ecNumber>
    </recommendedName>
    <alternativeName>
        <fullName evidence="13">Maltose-1-phosphate synthase</fullName>
    </alternativeName>
</protein>
<keyword evidence="10" id="KW-0067">ATP-binding</keyword>
<evidence type="ECO:0000256" key="11">
    <source>
        <dbReference type="ARBA" id="ARBA00023056"/>
    </source>
</evidence>
<keyword evidence="6" id="KW-0321">Glycogen metabolism</keyword>
<evidence type="ECO:0000256" key="14">
    <source>
        <dbReference type="ARBA" id="ARBA00049067"/>
    </source>
</evidence>
<evidence type="ECO:0000313" key="17">
    <source>
        <dbReference type="Proteomes" id="UP000277094"/>
    </source>
</evidence>
<dbReference type="EC" id="2.7.1.175" evidence="4"/>
<dbReference type="Pfam" id="PF18085">
    <property type="entry name" value="Mak_N_cap"/>
    <property type="match status" value="1"/>
</dbReference>
<evidence type="ECO:0000256" key="4">
    <source>
        <dbReference type="ARBA" id="ARBA00011962"/>
    </source>
</evidence>
<comment type="caution">
    <text evidence="16">The sequence shown here is derived from an EMBL/GenBank/DDBJ whole genome shotgun (WGS) entry which is preliminary data.</text>
</comment>
<dbReference type="InterPro" id="IPR011009">
    <property type="entry name" value="Kinase-like_dom_sf"/>
</dbReference>
<evidence type="ECO:0000256" key="12">
    <source>
        <dbReference type="ARBA" id="ARBA00023277"/>
    </source>
</evidence>
<evidence type="ECO:0000259" key="15">
    <source>
        <dbReference type="Pfam" id="PF18085"/>
    </source>
</evidence>
<dbReference type="GO" id="GO:0005524">
    <property type="term" value="F:ATP binding"/>
    <property type="evidence" value="ECO:0007669"/>
    <property type="project" value="UniProtKB-KW"/>
</dbReference>
<feature type="domain" description="Maltokinase N-terminal cap" evidence="15">
    <location>
        <begin position="9"/>
        <end position="90"/>
    </location>
</feature>
<evidence type="ECO:0000256" key="7">
    <source>
        <dbReference type="ARBA" id="ARBA00022679"/>
    </source>
</evidence>
<dbReference type="UniPathway" id="UPA00164"/>
<keyword evidence="9" id="KW-0418">Kinase</keyword>
<evidence type="ECO:0000256" key="6">
    <source>
        <dbReference type="ARBA" id="ARBA00022600"/>
    </source>
</evidence>
<evidence type="ECO:0000313" key="16">
    <source>
        <dbReference type="EMBL" id="RNL79977.1"/>
    </source>
</evidence>
<evidence type="ECO:0000256" key="5">
    <source>
        <dbReference type="ARBA" id="ARBA00013882"/>
    </source>
</evidence>
<keyword evidence="11" id="KW-0320">Glycogen biosynthesis</keyword>
<evidence type="ECO:0000256" key="8">
    <source>
        <dbReference type="ARBA" id="ARBA00022741"/>
    </source>
</evidence>